<protein>
    <submittedName>
        <fullName evidence="1">Uncharacterized protein</fullName>
    </submittedName>
</protein>
<evidence type="ECO:0000313" key="1">
    <source>
        <dbReference type="EMBL" id="QDH88914.1"/>
    </source>
</evidence>
<proteinExistence type="predicted"/>
<organism evidence="1">
    <name type="scientific">Leviviridae sp</name>
    <dbReference type="NCBI Taxonomy" id="2027243"/>
    <lineage>
        <taxon>Viruses</taxon>
        <taxon>Riboviria</taxon>
        <taxon>Orthornavirae</taxon>
        <taxon>Lenarviricota</taxon>
        <taxon>Leviviricetes</taxon>
        <taxon>Norzivirales</taxon>
        <taxon>Fiersviridae</taxon>
    </lineage>
</organism>
<sequence length="120" mass="12512">MAFADPQSVTINAVPISMPRVSFGANSGSFGAADGLTKLSVSHTYGARTRRLIRLDNSKIAADPLLAGVNVKASMSVYLVVDVPLTGYDVTATKLVTDGFLTYLTASSGARMTQLLGGED</sequence>
<accession>A0A514D5N2</accession>
<gene>
    <name evidence="1" type="ORF">H3Rhizo37143_000002</name>
</gene>
<dbReference type="EMBL" id="MN034460">
    <property type="protein sequence ID" value="QDH88914.1"/>
    <property type="molecule type" value="Genomic_RNA"/>
</dbReference>
<reference evidence="1" key="1">
    <citation type="submission" date="2019-05" db="EMBL/GenBank/DDBJ databases">
        <title>Metatranscriptomic reconstruction reveals RNA viruses with the potential to shape carbon cycling in soil.</title>
        <authorList>
            <person name="Starr E.P."/>
            <person name="Nuccio E."/>
            <person name="Pett-Ridge J."/>
            <person name="Banfield J.F."/>
            <person name="Firestone M.K."/>
        </authorList>
    </citation>
    <scope>NUCLEOTIDE SEQUENCE</scope>
    <source>
        <strain evidence="1">H3_Rhizo_37_scaffold_143</strain>
    </source>
</reference>
<name>A0A514D5N2_9VIRU</name>